<dbReference type="RefSeq" id="WP_169453292.1">
    <property type="nucleotide sequence ID" value="NZ_CP051774.1"/>
</dbReference>
<keyword evidence="6" id="KW-1185">Reference proteome</keyword>
<sequence length="1094" mass="120943">MHFSPELSRFSAAALGSCLLLAACERRESGAAASTPAAAVADAAAEKKTEPAPLPQPKPTLPETISFNEHVQPVLSEYCYHCHGPDSGTREPKSAPLRLDIEKEAFAIREDGKPVIVKGKPGESRLVQLIHEQDPEKIMPPPISHKTLAPEQIALLEKWIEQGAPYEAHWSFIPVKRPEAPAAGKDWAQNPIDNFIAAKLKDNGLTPNPPEDPARLYRRLHFDLTGLPPSPEETEAFVKEAAVNRKGAVELAADKLLATTASAEHYARYWLDAARYADTHGIHIDNYRAIWPYRDWVVRAFQANMPWDQFTTEQIAGDMLPDRTLDQQVATGFSRCLATTGEGGAIAEEYDAIYAKDRAETVSAVWLGLTTGCAACHDHKFDPVSTKEFYSLTAFFRNTPMSALDGNNAEHPPNVFVPLMEDRERWTSVTTEIAQANQQIASRRDAARPEFEAWVSNASIAPAPEIDSTLVLHLPLTEPEGPLRGLVDGESREWPANLSRIDAPLGKAPVVSDGPVDLGDLGNFKREDRITYGGFIRVEGTPTGAVVARMNPAQSFRGWDLYLQGGQPAAHVIDTWDNSANKIVAPAPLPSGEWHHVMVTFDGTTPGQQASAIYIDGKRQNAAPYPNTVGGTIETDVPLRLGARHNDDSKLNGKVALQDFRFYRRLLSDQEIGTLAQNAMLQHIASIPAEQRTKEQVDSLFNYYLVNVDAPTRDLQAKLEGLKSEQSTLRSRGSVSLVMEEKKDEPFAHVLTRGVYSDKGERVTPTTPAVLPPMAADSPKNRLGLARWLNDPANPLPARVTMNRTWYYLFGTGIVETNDDFGIMGARPSHPKLLDWLAAEFVDSKWDYRHMLKLIVTSAAYQQSGVVSPEKLEKDPSNRLISRGPRYRMDAEELRDMALFAADLISNKVGGPPVKPYQPEGIWEAVAMKESNTRNYKQDSGEALYRRSLYTFWKRTAPHPAMEILNAPSREVFCVRRDRTNTPLQAFVTLNDPQFVEASRRLAENAMKAGSDPAARLDFITTRLFSRKLEDAERKLALDTLDSALAAYRADADAAKALIANGETKADSVLDVPELAAWTLVSSQLLNLDETLNK</sequence>
<gene>
    <name evidence="5" type="ORF">HHL09_04545</name>
</gene>
<feature type="domain" description="DUF1553" evidence="3">
    <location>
        <begin position="781"/>
        <end position="1039"/>
    </location>
</feature>
<dbReference type="SUPFAM" id="SSF46626">
    <property type="entry name" value="Cytochrome c"/>
    <property type="match status" value="1"/>
</dbReference>
<dbReference type="Pfam" id="PF13385">
    <property type="entry name" value="Laminin_G_3"/>
    <property type="match status" value="1"/>
</dbReference>
<dbReference type="Pfam" id="PF07635">
    <property type="entry name" value="PSCyt1"/>
    <property type="match status" value="1"/>
</dbReference>
<dbReference type="GO" id="GO:0020037">
    <property type="term" value="F:heme binding"/>
    <property type="evidence" value="ECO:0007669"/>
    <property type="project" value="InterPro"/>
</dbReference>
<dbReference type="PANTHER" id="PTHR35889:SF3">
    <property type="entry name" value="F-BOX DOMAIN-CONTAINING PROTEIN"/>
    <property type="match status" value="1"/>
</dbReference>
<dbReference type="Pfam" id="PF07583">
    <property type="entry name" value="PSCyt2"/>
    <property type="match status" value="1"/>
</dbReference>
<feature type="compositionally biased region" description="Low complexity" evidence="1">
    <location>
        <begin position="32"/>
        <end position="43"/>
    </location>
</feature>
<dbReference type="KEGG" id="luo:HHL09_04545"/>
<evidence type="ECO:0000259" key="3">
    <source>
        <dbReference type="Pfam" id="PF07587"/>
    </source>
</evidence>
<evidence type="ECO:0000259" key="4">
    <source>
        <dbReference type="Pfam" id="PF07635"/>
    </source>
</evidence>
<evidence type="ECO:0000256" key="1">
    <source>
        <dbReference type="SAM" id="MobiDB-lite"/>
    </source>
</evidence>
<dbReference type="AlphaFoldDB" id="A0A858REN1"/>
<dbReference type="InterPro" id="IPR011429">
    <property type="entry name" value="Cyt_c_Planctomycete-type"/>
</dbReference>
<dbReference type="Proteomes" id="UP000501812">
    <property type="component" value="Chromosome"/>
</dbReference>
<dbReference type="InterPro" id="IPR022655">
    <property type="entry name" value="DUF1553"/>
</dbReference>
<dbReference type="PANTHER" id="PTHR35889">
    <property type="entry name" value="CYCLOINULO-OLIGOSACCHARIDE FRUCTANOTRANSFERASE-RELATED"/>
    <property type="match status" value="1"/>
</dbReference>
<dbReference type="InterPro" id="IPR013320">
    <property type="entry name" value="ConA-like_dom_sf"/>
</dbReference>
<dbReference type="InterPro" id="IPR036909">
    <property type="entry name" value="Cyt_c-like_dom_sf"/>
</dbReference>
<dbReference type="GO" id="GO:0009055">
    <property type="term" value="F:electron transfer activity"/>
    <property type="evidence" value="ECO:0007669"/>
    <property type="project" value="InterPro"/>
</dbReference>
<proteinExistence type="predicted"/>
<organism evidence="5 6">
    <name type="scientific">Luteolibacter luteus</name>
    <dbReference type="NCBI Taxonomy" id="2728835"/>
    <lineage>
        <taxon>Bacteria</taxon>
        <taxon>Pseudomonadati</taxon>
        <taxon>Verrucomicrobiota</taxon>
        <taxon>Verrucomicrobiia</taxon>
        <taxon>Verrucomicrobiales</taxon>
        <taxon>Verrucomicrobiaceae</taxon>
        <taxon>Luteolibacter</taxon>
    </lineage>
</organism>
<feature type="domain" description="Cytochrome C Planctomycete-type" evidence="4">
    <location>
        <begin position="79"/>
        <end position="142"/>
    </location>
</feature>
<name>A0A858REN1_9BACT</name>
<accession>A0A858REN1</accession>
<evidence type="ECO:0000313" key="5">
    <source>
        <dbReference type="EMBL" id="QJE95071.1"/>
    </source>
</evidence>
<dbReference type="Gene3D" id="2.60.120.200">
    <property type="match status" value="1"/>
</dbReference>
<protein>
    <submittedName>
        <fullName evidence="5">DUF1553 domain-containing protein</fullName>
    </submittedName>
</protein>
<evidence type="ECO:0000313" key="6">
    <source>
        <dbReference type="Proteomes" id="UP000501812"/>
    </source>
</evidence>
<dbReference type="SUPFAM" id="SSF49899">
    <property type="entry name" value="Concanavalin A-like lectins/glucanases"/>
    <property type="match status" value="1"/>
</dbReference>
<evidence type="ECO:0000259" key="2">
    <source>
        <dbReference type="Pfam" id="PF07583"/>
    </source>
</evidence>
<dbReference type="EMBL" id="CP051774">
    <property type="protein sequence ID" value="QJE95071.1"/>
    <property type="molecule type" value="Genomic_DNA"/>
</dbReference>
<reference evidence="5 6" key="1">
    <citation type="submission" date="2020-04" db="EMBL/GenBank/DDBJ databases">
        <title>Luteolibacter sp. G-1-1-1 isolated from soil.</title>
        <authorList>
            <person name="Dahal R.H."/>
        </authorList>
    </citation>
    <scope>NUCLEOTIDE SEQUENCE [LARGE SCALE GENOMIC DNA]</scope>
    <source>
        <strain evidence="5 6">G-1-1-1</strain>
    </source>
</reference>
<dbReference type="Pfam" id="PF07587">
    <property type="entry name" value="PSD1"/>
    <property type="match status" value="1"/>
</dbReference>
<feature type="region of interest" description="Disordered" evidence="1">
    <location>
        <begin position="32"/>
        <end position="61"/>
    </location>
</feature>
<feature type="domain" description="DUF1549" evidence="2">
    <location>
        <begin position="191"/>
        <end position="399"/>
    </location>
</feature>
<dbReference type="InterPro" id="IPR011444">
    <property type="entry name" value="DUF1549"/>
</dbReference>